<feature type="domain" description="Hydantoinase A/oxoprolinase" evidence="1">
    <location>
        <begin position="198"/>
        <end position="474"/>
    </location>
</feature>
<dbReference type="GO" id="GO:0017168">
    <property type="term" value="F:5-oxoprolinase (ATP-hydrolyzing) activity"/>
    <property type="evidence" value="ECO:0007669"/>
    <property type="project" value="TreeGrafter"/>
</dbReference>
<organism evidence="3 4">
    <name type="scientific">Paraglaciecola chathamensis</name>
    <dbReference type="NCBI Taxonomy" id="368405"/>
    <lineage>
        <taxon>Bacteria</taxon>
        <taxon>Pseudomonadati</taxon>
        <taxon>Pseudomonadota</taxon>
        <taxon>Gammaproteobacteria</taxon>
        <taxon>Alteromonadales</taxon>
        <taxon>Alteromonadaceae</taxon>
        <taxon>Paraglaciecola</taxon>
    </lineage>
</organism>
<dbReference type="GO" id="GO:0006749">
    <property type="term" value="P:glutathione metabolic process"/>
    <property type="evidence" value="ECO:0007669"/>
    <property type="project" value="TreeGrafter"/>
</dbReference>
<evidence type="ECO:0000313" key="4">
    <source>
        <dbReference type="Proteomes" id="UP000622604"/>
    </source>
</evidence>
<reference evidence="3" key="2">
    <citation type="submission" date="2020-09" db="EMBL/GenBank/DDBJ databases">
        <authorList>
            <person name="Sun Q."/>
            <person name="Kim S."/>
        </authorList>
    </citation>
    <scope>NUCLEOTIDE SEQUENCE</scope>
    <source>
        <strain evidence="3">KCTC 32337</strain>
    </source>
</reference>
<dbReference type="InterPro" id="IPR002821">
    <property type="entry name" value="Hydantoinase_A"/>
</dbReference>
<dbReference type="InterPro" id="IPR008040">
    <property type="entry name" value="Hydant_A_N"/>
</dbReference>
<proteinExistence type="predicted"/>
<name>A0A8H9M2N0_9ALTE</name>
<evidence type="ECO:0000259" key="1">
    <source>
        <dbReference type="Pfam" id="PF01968"/>
    </source>
</evidence>
<accession>A0A8H9M2N0</accession>
<dbReference type="AlphaFoldDB" id="A0A8H9M2N0"/>
<dbReference type="InterPro" id="IPR045079">
    <property type="entry name" value="Oxoprolinase-like"/>
</dbReference>
<dbReference type="RefSeq" id="WP_008306780.1">
    <property type="nucleotide sequence ID" value="NZ_BMZC01000001.1"/>
</dbReference>
<dbReference type="PANTHER" id="PTHR11365:SF23">
    <property type="entry name" value="HYPOTHETICAL 5-OXOPROLINASE (EUROFUNG)-RELATED"/>
    <property type="match status" value="1"/>
</dbReference>
<dbReference type="GO" id="GO:0005829">
    <property type="term" value="C:cytosol"/>
    <property type="evidence" value="ECO:0007669"/>
    <property type="project" value="TreeGrafter"/>
</dbReference>
<dbReference type="Proteomes" id="UP000622604">
    <property type="component" value="Unassembled WGS sequence"/>
</dbReference>
<dbReference type="Pfam" id="PF01968">
    <property type="entry name" value="Hydantoinase_A"/>
    <property type="match status" value="1"/>
</dbReference>
<gene>
    <name evidence="3" type="ORF">GCM10011274_03020</name>
</gene>
<dbReference type="Pfam" id="PF05378">
    <property type="entry name" value="Hydant_A_N"/>
    <property type="match status" value="1"/>
</dbReference>
<protein>
    <submittedName>
        <fullName evidence="3">Hydantoinase</fullName>
    </submittedName>
</protein>
<feature type="domain" description="Hydantoinase/oxoprolinase N-terminal" evidence="2">
    <location>
        <begin position="5"/>
        <end position="114"/>
    </location>
</feature>
<reference evidence="3" key="1">
    <citation type="journal article" date="2014" name="Int. J. Syst. Evol. Microbiol.">
        <title>Complete genome sequence of Corynebacterium casei LMG S-19264T (=DSM 44701T), isolated from a smear-ripened cheese.</title>
        <authorList>
            <consortium name="US DOE Joint Genome Institute (JGI-PGF)"/>
            <person name="Walter F."/>
            <person name="Albersmeier A."/>
            <person name="Kalinowski J."/>
            <person name="Ruckert C."/>
        </authorList>
    </citation>
    <scope>NUCLEOTIDE SEQUENCE</scope>
    <source>
        <strain evidence="3">KCTC 32337</strain>
    </source>
</reference>
<dbReference type="PANTHER" id="PTHR11365">
    <property type="entry name" value="5-OXOPROLINASE RELATED"/>
    <property type="match status" value="1"/>
</dbReference>
<evidence type="ECO:0000313" key="3">
    <source>
        <dbReference type="EMBL" id="GGZ48528.1"/>
    </source>
</evidence>
<dbReference type="EMBL" id="BMZC01000001">
    <property type="protein sequence ID" value="GGZ48528.1"/>
    <property type="molecule type" value="Genomic_DNA"/>
</dbReference>
<sequence>MGKLINIDNGGTLTDFCALDGDKVYHTKSLTTPFDLSKCFFDGLKKLARDMYGNENSVDELLQSTDYIRYSTTQGTNALVERKGPRLGLLVEKGADLSRFKQTDAESSLYESLIGDRVGEFDLSLTGEALEMNLMKSVNQVAGAGASRIILSVDAEGFRLIEAELCKAIGRKFPSHLLGVVPVLSAGGLTDDSKYERRTWSAIFNAFLHPAMERFLYSADHRLKNHKTRNPLLIFRNDGGAARVAKTMAIKSYSSGPRGGMEAVKALASHYGYKKILSYDVGGTTTDIGLVEDGVLTSETHGYVEGVEVSFPLADIYSAGVGGSSVISTDGKTITVGPESVGAAPGPACFGLGGRQATITDVFLLLGVLDSSTYFGGELNLDAERSKEAVKTNIAEPLGLELFDALQKMFTAWVDKIASALSEYCEIDEDTTLAGFGGAGALAATRIADVCGAKRVIIPALGAVFSAVGIGFSPISQVYRINLCDTSEKTIREAIATTRERAEKDMYAEGVNISECEISASLLRFRKNQSEKLFALVDGESLPDDFNAEDKVVLIYEARKNISSLKFAEVGNETAQSPIINRTGKLKFSEDSETSVPVIRLEDQKPGVTIDGPVIIEEAFFTGLVESGWRLSVSGNRDLILDKIL</sequence>
<evidence type="ECO:0000259" key="2">
    <source>
        <dbReference type="Pfam" id="PF05378"/>
    </source>
</evidence>
<comment type="caution">
    <text evidence="3">The sequence shown here is derived from an EMBL/GenBank/DDBJ whole genome shotgun (WGS) entry which is preliminary data.</text>
</comment>